<sequence length="374" mass="42371">MANNLQEIEISSKRRSGGFETEAQYYDMIVFCHLKWQVVYDRPQHIISRMANTMKILFIEEPVNQPENDNSGNLMVINENLNVLQPNVSNINEIAAIIPAYVKNNNIAVGWFYSASFCPLLETLEFDTIIYDCMDELSAFREDSSHLIEQEKYLMANADVIFTAGKPLYDSKKQLHHNVHYFPSCADKNHFAQALNNISIPADIGDIKGPIVGYYGTIDESVNLSLLHETAKKMPHISFVMIGKVATTDLPQEANIHYLGMKCYDELPNYLKAIDIAMMPFKLNGGRKYISNTKTLEYMAAGKPIISTKVTDIEHYSSSITLIATADEFTVAITSLVNKNDQEIMKTKYQNILTSNCWDKTVEKMQSILSIFSK</sequence>
<dbReference type="Proteomes" id="UP001589562">
    <property type="component" value="Unassembled WGS sequence"/>
</dbReference>
<name>A0ABV5HFB9_9FLAO</name>
<comment type="caution">
    <text evidence="1">The sequence shown here is derived from an EMBL/GenBank/DDBJ whole genome shotgun (WGS) entry which is preliminary data.</text>
</comment>
<evidence type="ECO:0000313" key="2">
    <source>
        <dbReference type="Proteomes" id="UP001589562"/>
    </source>
</evidence>
<dbReference type="GO" id="GO:0016757">
    <property type="term" value="F:glycosyltransferase activity"/>
    <property type="evidence" value="ECO:0007669"/>
    <property type="project" value="UniProtKB-KW"/>
</dbReference>
<organism evidence="1 2">
    <name type="scientific">Flavobacterium gyeonganense</name>
    <dbReference type="NCBI Taxonomy" id="1310418"/>
    <lineage>
        <taxon>Bacteria</taxon>
        <taxon>Pseudomonadati</taxon>
        <taxon>Bacteroidota</taxon>
        <taxon>Flavobacteriia</taxon>
        <taxon>Flavobacteriales</taxon>
        <taxon>Flavobacteriaceae</taxon>
        <taxon>Flavobacterium</taxon>
    </lineage>
</organism>
<dbReference type="RefSeq" id="WP_278009782.1">
    <property type="nucleotide sequence ID" value="NZ_CP121112.1"/>
</dbReference>
<gene>
    <name evidence="1" type="ORF">ACFFVK_15380</name>
</gene>
<dbReference type="EMBL" id="JBHMFE010000020">
    <property type="protein sequence ID" value="MFB9109970.1"/>
    <property type="molecule type" value="Genomic_DNA"/>
</dbReference>
<accession>A0ABV5HFB9</accession>
<protein>
    <submittedName>
        <fullName evidence="1">Glycosyltransferase</fullName>
        <ecNumber evidence="1">2.4.-.-</ecNumber>
    </submittedName>
</protein>
<dbReference type="SUPFAM" id="SSF53756">
    <property type="entry name" value="UDP-Glycosyltransferase/glycogen phosphorylase"/>
    <property type="match status" value="1"/>
</dbReference>
<keyword evidence="1" id="KW-0328">Glycosyltransferase</keyword>
<proteinExistence type="predicted"/>
<reference evidence="1 2" key="1">
    <citation type="submission" date="2024-09" db="EMBL/GenBank/DDBJ databases">
        <authorList>
            <person name="Sun Q."/>
            <person name="Mori K."/>
        </authorList>
    </citation>
    <scope>NUCLEOTIDE SEQUENCE [LARGE SCALE GENOMIC DNA]</scope>
    <source>
        <strain evidence="1 2">CECT 8365</strain>
    </source>
</reference>
<dbReference type="Gene3D" id="3.40.50.2000">
    <property type="entry name" value="Glycogen Phosphorylase B"/>
    <property type="match status" value="1"/>
</dbReference>
<keyword evidence="1" id="KW-0808">Transferase</keyword>
<dbReference type="Pfam" id="PF13692">
    <property type="entry name" value="Glyco_trans_1_4"/>
    <property type="match status" value="1"/>
</dbReference>
<dbReference type="EC" id="2.4.-.-" evidence="1"/>
<keyword evidence="2" id="KW-1185">Reference proteome</keyword>
<evidence type="ECO:0000313" key="1">
    <source>
        <dbReference type="EMBL" id="MFB9109970.1"/>
    </source>
</evidence>